<dbReference type="Proteomes" id="UP001497680">
    <property type="component" value="Unassembled WGS sequence"/>
</dbReference>
<comment type="caution">
    <text evidence="1">The sequence shown here is derived from an EMBL/GenBank/DDBJ whole genome shotgun (WGS) entry which is preliminary data.</text>
</comment>
<keyword evidence="2" id="KW-1185">Reference proteome</keyword>
<gene>
    <name evidence="1" type="ORF">F4821DRAFT_225409</name>
</gene>
<reference evidence="1 2" key="1">
    <citation type="journal article" date="2022" name="New Phytol.">
        <title>Ecological generalism drives hyperdiversity of secondary metabolite gene clusters in xylarialean endophytes.</title>
        <authorList>
            <person name="Franco M.E.E."/>
            <person name="Wisecaver J.H."/>
            <person name="Arnold A.E."/>
            <person name="Ju Y.M."/>
            <person name="Slot J.C."/>
            <person name="Ahrendt S."/>
            <person name="Moore L.P."/>
            <person name="Eastman K.E."/>
            <person name="Scott K."/>
            <person name="Konkel Z."/>
            <person name="Mondo S.J."/>
            <person name="Kuo A."/>
            <person name="Hayes R.D."/>
            <person name="Haridas S."/>
            <person name="Andreopoulos B."/>
            <person name="Riley R."/>
            <person name="LaButti K."/>
            <person name="Pangilinan J."/>
            <person name="Lipzen A."/>
            <person name="Amirebrahimi M."/>
            <person name="Yan J."/>
            <person name="Adam C."/>
            <person name="Keymanesh K."/>
            <person name="Ng V."/>
            <person name="Louie K."/>
            <person name="Northen T."/>
            <person name="Drula E."/>
            <person name="Henrissat B."/>
            <person name="Hsieh H.M."/>
            <person name="Youens-Clark K."/>
            <person name="Lutzoni F."/>
            <person name="Miadlikowska J."/>
            <person name="Eastwood D.C."/>
            <person name="Hamelin R.C."/>
            <person name="Grigoriev I.V."/>
            <person name="U'Ren J.M."/>
        </authorList>
    </citation>
    <scope>NUCLEOTIDE SEQUENCE [LARGE SCALE GENOMIC DNA]</scope>
    <source>
        <strain evidence="1 2">ER1909</strain>
    </source>
</reference>
<protein>
    <submittedName>
        <fullName evidence="1">Uncharacterized protein</fullName>
    </submittedName>
</protein>
<sequence length="58" mass="6485">MASKSISNRYVKLEELRNLLTTKFGAGNFQIQETDYSYEVTAPGTITDAEIESIQSKP</sequence>
<organism evidence="1 2">
    <name type="scientific">Hypoxylon rubiginosum</name>
    <dbReference type="NCBI Taxonomy" id="110542"/>
    <lineage>
        <taxon>Eukaryota</taxon>
        <taxon>Fungi</taxon>
        <taxon>Dikarya</taxon>
        <taxon>Ascomycota</taxon>
        <taxon>Pezizomycotina</taxon>
        <taxon>Sordariomycetes</taxon>
        <taxon>Xylariomycetidae</taxon>
        <taxon>Xylariales</taxon>
        <taxon>Hypoxylaceae</taxon>
        <taxon>Hypoxylon</taxon>
    </lineage>
</organism>
<dbReference type="EMBL" id="MU394285">
    <property type="protein sequence ID" value="KAI6091709.1"/>
    <property type="molecule type" value="Genomic_DNA"/>
</dbReference>
<name>A0ACC0DGB6_9PEZI</name>
<accession>A0ACC0DGB6</accession>
<evidence type="ECO:0000313" key="1">
    <source>
        <dbReference type="EMBL" id="KAI6091709.1"/>
    </source>
</evidence>
<evidence type="ECO:0000313" key="2">
    <source>
        <dbReference type="Proteomes" id="UP001497680"/>
    </source>
</evidence>
<proteinExistence type="predicted"/>